<dbReference type="AlphaFoldDB" id="A0A9D5HQE8"/>
<dbReference type="GO" id="GO:0007140">
    <property type="term" value="P:male meiotic nuclear division"/>
    <property type="evidence" value="ECO:0007669"/>
    <property type="project" value="TreeGrafter"/>
</dbReference>
<dbReference type="InterPro" id="IPR037500">
    <property type="entry name" value="Msp1"/>
</dbReference>
<name>A0A9D5HQE8_9LILI</name>
<dbReference type="OrthoDB" id="1913471at2759"/>
<evidence type="ECO:0000313" key="2">
    <source>
        <dbReference type="Proteomes" id="UP001085076"/>
    </source>
</evidence>
<dbReference type="GO" id="GO:0000212">
    <property type="term" value="P:meiotic spindle organization"/>
    <property type="evidence" value="ECO:0007669"/>
    <property type="project" value="InterPro"/>
</dbReference>
<gene>
    <name evidence="1" type="ORF">J5N97_003257</name>
</gene>
<protein>
    <submittedName>
        <fullName evidence="1">Uncharacterized protein</fullName>
    </submittedName>
</protein>
<organism evidence="1 2">
    <name type="scientific">Dioscorea zingiberensis</name>
    <dbReference type="NCBI Taxonomy" id="325984"/>
    <lineage>
        <taxon>Eukaryota</taxon>
        <taxon>Viridiplantae</taxon>
        <taxon>Streptophyta</taxon>
        <taxon>Embryophyta</taxon>
        <taxon>Tracheophyta</taxon>
        <taxon>Spermatophyta</taxon>
        <taxon>Magnoliopsida</taxon>
        <taxon>Liliopsida</taxon>
        <taxon>Dioscoreales</taxon>
        <taxon>Dioscoreaceae</taxon>
        <taxon>Dioscorea</taxon>
    </lineage>
</organism>
<reference evidence="1" key="1">
    <citation type="submission" date="2021-03" db="EMBL/GenBank/DDBJ databases">
        <authorList>
            <person name="Li Z."/>
            <person name="Yang C."/>
        </authorList>
    </citation>
    <scope>NUCLEOTIDE SEQUENCE</scope>
    <source>
        <strain evidence="1">Dzin_1.0</strain>
        <tissue evidence="1">Leaf</tissue>
    </source>
</reference>
<dbReference type="GO" id="GO:0042138">
    <property type="term" value="P:meiotic DNA double-strand break formation"/>
    <property type="evidence" value="ECO:0007669"/>
    <property type="project" value="InterPro"/>
</dbReference>
<comment type="caution">
    <text evidence="1">The sequence shown here is derived from an EMBL/GenBank/DDBJ whole genome shotgun (WGS) entry which is preliminary data.</text>
</comment>
<dbReference type="PANTHER" id="PTHR35768">
    <property type="entry name" value="PROTEIN MULTIPOLAR SPINDLE 1"/>
    <property type="match status" value="1"/>
</dbReference>
<dbReference type="GO" id="GO:0007059">
    <property type="term" value="P:chromosome segregation"/>
    <property type="evidence" value="ECO:0007669"/>
    <property type="project" value="TreeGrafter"/>
</dbReference>
<dbReference type="PANTHER" id="PTHR35768:SF1">
    <property type="entry name" value="PROTEIN MULTIPOLAR SPINDLE 1"/>
    <property type="match status" value="1"/>
</dbReference>
<sequence>MDSNPSSTSTSDPSSLKLAIAIALLRYKNLHCSSSSHPDAQRWRRKVLPQIVACRCHFFDVCGKPSPSSEQLGREGLWIDEVLRRRFLRLLRWKERRKNLDGSLRKRNSIEFNSEDEIDRINISIDFLVELSHSKIVENDSSFRTLSHQAVDFILASLRNLLSSEKGSELIEEMINGLILNLTQRMCTTENEGSLSSDSDADFCIQHLIRKLGDEPFIGQRVILTVSQRICIQVESLLLLDPFDDAYLGMHDNMFMMIQLIEFLISDHLHIWKTIEDFDWRLLEEWVRSVLQARNSLVLLESRNGLYVLYIERVIGEISKQLGPLQQGKLNLDILSNLHC</sequence>
<proteinExistence type="predicted"/>
<reference evidence="1" key="2">
    <citation type="journal article" date="2022" name="Hortic Res">
        <title>The genome of Dioscorea zingiberensis sheds light on the biosynthesis, origin and evolution of the medicinally important diosgenin saponins.</title>
        <authorList>
            <person name="Li Y."/>
            <person name="Tan C."/>
            <person name="Li Z."/>
            <person name="Guo J."/>
            <person name="Li S."/>
            <person name="Chen X."/>
            <person name="Wang C."/>
            <person name="Dai X."/>
            <person name="Yang H."/>
            <person name="Song W."/>
            <person name="Hou L."/>
            <person name="Xu J."/>
            <person name="Tong Z."/>
            <person name="Xu A."/>
            <person name="Yuan X."/>
            <person name="Wang W."/>
            <person name="Yang Q."/>
            <person name="Chen L."/>
            <person name="Sun Z."/>
            <person name="Wang K."/>
            <person name="Pan B."/>
            <person name="Chen J."/>
            <person name="Bao Y."/>
            <person name="Liu F."/>
            <person name="Qi X."/>
            <person name="Gang D.R."/>
            <person name="Wen J."/>
            <person name="Li J."/>
        </authorList>
    </citation>
    <scope>NUCLEOTIDE SEQUENCE</scope>
    <source>
        <strain evidence="1">Dzin_1.0</strain>
    </source>
</reference>
<keyword evidence="2" id="KW-1185">Reference proteome</keyword>
<dbReference type="Proteomes" id="UP001085076">
    <property type="component" value="Miscellaneous, Linkage group lg01"/>
</dbReference>
<dbReference type="EMBL" id="JAGGNH010000001">
    <property type="protein sequence ID" value="KAJ0984901.1"/>
    <property type="molecule type" value="Genomic_DNA"/>
</dbReference>
<evidence type="ECO:0000313" key="1">
    <source>
        <dbReference type="EMBL" id="KAJ0984901.1"/>
    </source>
</evidence>
<accession>A0A9D5HQE8</accession>